<evidence type="ECO:0008006" key="4">
    <source>
        <dbReference type="Google" id="ProtNLM"/>
    </source>
</evidence>
<organism evidence="2 3">
    <name type="scientific">Oceanisphaera sediminis</name>
    <dbReference type="NCBI Taxonomy" id="981381"/>
    <lineage>
        <taxon>Bacteria</taxon>
        <taxon>Pseudomonadati</taxon>
        <taxon>Pseudomonadota</taxon>
        <taxon>Gammaproteobacteria</taxon>
        <taxon>Aeromonadales</taxon>
        <taxon>Aeromonadaceae</taxon>
        <taxon>Oceanisphaera</taxon>
    </lineage>
</organism>
<gene>
    <name evidence="2" type="ORF">GCM10022421_17720</name>
</gene>
<sequence>MKRLLLSLLALFSLSAQAALTVRIPQPESLPPMYSYYRQLLTLALEKSGEEFVIKQVTLNEPQPQLALKLRDGKPINLLWAGTTGEYERQLLPVRIPLLRGLSGFRLLLINQTRQQEFSQIQNLAELASFTGVQGIGWSDVDILKQAGLNISAAPYYTILDMLNRNQQVDYYPRSLVEAHVELTVATAQYPLLMAEPRLLLYYPFAIYFFVSPEYPELADALTRGLDRAYRDGSFIALFEQYPPIRASLPVLQQPRLRLDLANPDLTESTRALPDHYWYPGTRP</sequence>
<feature type="chain" id="PRO_5045825016" description="Solute-binding protein family 3/N-terminal domain-containing protein" evidence="1">
    <location>
        <begin position="19"/>
        <end position="284"/>
    </location>
</feature>
<evidence type="ECO:0000313" key="2">
    <source>
        <dbReference type="EMBL" id="GAA3710815.1"/>
    </source>
</evidence>
<dbReference type="Proteomes" id="UP001501479">
    <property type="component" value="Unassembled WGS sequence"/>
</dbReference>
<name>A0ABP7DW43_9GAMM</name>
<comment type="caution">
    <text evidence="2">The sequence shown here is derived from an EMBL/GenBank/DDBJ whole genome shotgun (WGS) entry which is preliminary data.</text>
</comment>
<proteinExistence type="predicted"/>
<evidence type="ECO:0000313" key="3">
    <source>
        <dbReference type="Proteomes" id="UP001501479"/>
    </source>
</evidence>
<dbReference type="SUPFAM" id="SSF53850">
    <property type="entry name" value="Periplasmic binding protein-like II"/>
    <property type="match status" value="1"/>
</dbReference>
<keyword evidence="3" id="KW-1185">Reference proteome</keyword>
<accession>A0ABP7DW43</accession>
<reference evidence="3" key="1">
    <citation type="journal article" date="2019" name="Int. J. Syst. Evol. Microbiol.">
        <title>The Global Catalogue of Microorganisms (GCM) 10K type strain sequencing project: providing services to taxonomists for standard genome sequencing and annotation.</title>
        <authorList>
            <consortium name="The Broad Institute Genomics Platform"/>
            <consortium name="The Broad Institute Genome Sequencing Center for Infectious Disease"/>
            <person name="Wu L."/>
            <person name="Ma J."/>
        </authorList>
    </citation>
    <scope>NUCLEOTIDE SEQUENCE [LARGE SCALE GENOMIC DNA]</scope>
    <source>
        <strain evidence="3">JCM 17329</strain>
    </source>
</reference>
<dbReference type="EMBL" id="BAABDS010000027">
    <property type="protein sequence ID" value="GAA3710815.1"/>
    <property type="molecule type" value="Genomic_DNA"/>
</dbReference>
<dbReference type="RefSeq" id="WP_344964336.1">
    <property type="nucleotide sequence ID" value="NZ_BAABDS010000027.1"/>
</dbReference>
<keyword evidence="1" id="KW-0732">Signal</keyword>
<evidence type="ECO:0000256" key="1">
    <source>
        <dbReference type="SAM" id="SignalP"/>
    </source>
</evidence>
<feature type="signal peptide" evidence="1">
    <location>
        <begin position="1"/>
        <end position="18"/>
    </location>
</feature>
<protein>
    <recommendedName>
        <fullName evidence="4">Solute-binding protein family 3/N-terminal domain-containing protein</fullName>
    </recommendedName>
</protein>